<evidence type="ECO:0000256" key="4">
    <source>
        <dbReference type="ARBA" id="ARBA00022989"/>
    </source>
</evidence>
<evidence type="ECO:0000313" key="8">
    <source>
        <dbReference type="Proteomes" id="UP001499951"/>
    </source>
</evidence>
<gene>
    <name evidence="7" type="ORF">GCM10008942_12400</name>
</gene>
<feature type="transmembrane region" description="Helical" evidence="6">
    <location>
        <begin position="319"/>
        <end position="339"/>
    </location>
</feature>
<comment type="subcellular location">
    <subcellularLocation>
        <location evidence="1">Cell membrane</location>
        <topology evidence="1">Multi-pass membrane protein</topology>
    </subcellularLocation>
</comment>
<evidence type="ECO:0000256" key="6">
    <source>
        <dbReference type="SAM" id="Phobius"/>
    </source>
</evidence>
<keyword evidence="4 6" id="KW-1133">Transmembrane helix</keyword>
<evidence type="ECO:0000256" key="2">
    <source>
        <dbReference type="ARBA" id="ARBA00022475"/>
    </source>
</evidence>
<feature type="transmembrane region" description="Helical" evidence="6">
    <location>
        <begin position="345"/>
        <end position="366"/>
    </location>
</feature>
<feature type="transmembrane region" description="Helical" evidence="6">
    <location>
        <begin position="30"/>
        <end position="51"/>
    </location>
</feature>
<feature type="transmembrane region" description="Helical" evidence="6">
    <location>
        <begin position="119"/>
        <end position="139"/>
    </location>
</feature>
<evidence type="ECO:0000256" key="5">
    <source>
        <dbReference type="ARBA" id="ARBA00023136"/>
    </source>
</evidence>
<organism evidence="7 8">
    <name type="scientific">Rhizomicrobium electricum</name>
    <dbReference type="NCBI Taxonomy" id="480070"/>
    <lineage>
        <taxon>Bacteria</taxon>
        <taxon>Pseudomonadati</taxon>
        <taxon>Pseudomonadota</taxon>
        <taxon>Alphaproteobacteria</taxon>
        <taxon>Micropepsales</taxon>
        <taxon>Micropepsaceae</taxon>
        <taxon>Rhizomicrobium</taxon>
    </lineage>
</organism>
<evidence type="ECO:0000313" key="7">
    <source>
        <dbReference type="EMBL" id="GAA0565580.1"/>
    </source>
</evidence>
<comment type="caution">
    <text evidence="7">The sequence shown here is derived from an EMBL/GenBank/DDBJ whole genome shotgun (WGS) entry which is preliminary data.</text>
</comment>
<dbReference type="Proteomes" id="UP001499951">
    <property type="component" value="Unassembled WGS sequence"/>
</dbReference>
<keyword evidence="3 6" id="KW-0812">Transmembrane</keyword>
<sequence length="411" mass="44964">MTDAPARPRSLAGLVKRLTGPFTLLYARRFFSGVALLVFTVMVLFEAVFVAERFPMVFRAVYQNHADPRDMGFLLLCNSTQVVDLALAIAILVGTYWTVLKLRENRELLVLVAAGTGPFQLIGLALAVAVVGMFTSLYVSSVLDPAARFAEREVLFQAEFRGLRTGINTGQFYDFPGRVAFAPARQAAGNMTATNQTRGLFVYEELKDDKFRVVTADHASLEGPDASGRLLLKLGGFTSQTFDPAGKSCKDCGGTTTGLSQMATLAGDITQTMRTEQLLSFEPRGAKADELTIFDQFAASEYSGEARHRDDMRLLGERLARSFLCLLAPLIALACVCLTNRTSNYFALPLACMVLMSLNVTSEWLIRVIVPLDPWGALRTPALLTLVIAAMLLAEIFREQGKLAQPQLGRP</sequence>
<dbReference type="PANTHER" id="PTHR33529">
    <property type="entry name" value="SLR0882 PROTEIN-RELATED"/>
    <property type="match status" value="1"/>
</dbReference>
<evidence type="ECO:0000256" key="3">
    <source>
        <dbReference type="ARBA" id="ARBA00022692"/>
    </source>
</evidence>
<keyword evidence="2" id="KW-1003">Cell membrane</keyword>
<evidence type="ECO:0000256" key="1">
    <source>
        <dbReference type="ARBA" id="ARBA00004651"/>
    </source>
</evidence>
<dbReference type="RefSeq" id="WP_166933479.1">
    <property type="nucleotide sequence ID" value="NZ_BAAADD010000003.1"/>
</dbReference>
<keyword evidence="8" id="KW-1185">Reference proteome</keyword>
<accession>A0ABN1EH26</accession>
<dbReference type="Pfam" id="PF03739">
    <property type="entry name" value="LptF_LptG"/>
    <property type="match status" value="1"/>
</dbReference>
<feature type="transmembrane region" description="Helical" evidence="6">
    <location>
        <begin position="72"/>
        <end position="99"/>
    </location>
</feature>
<dbReference type="InterPro" id="IPR005495">
    <property type="entry name" value="LptG/LptF_permease"/>
</dbReference>
<proteinExistence type="predicted"/>
<feature type="transmembrane region" description="Helical" evidence="6">
    <location>
        <begin position="378"/>
        <end position="397"/>
    </location>
</feature>
<protein>
    <recommendedName>
        <fullName evidence="9">Permease</fullName>
    </recommendedName>
</protein>
<keyword evidence="5 6" id="KW-0472">Membrane</keyword>
<reference evidence="7 8" key="1">
    <citation type="journal article" date="2019" name="Int. J. Syst. Evol. Microbiol.">
        <title>The Global Catalogue of Microorganisms (GCM) 10K type strain sequencing project: providing services to taxonomists for standard genome sequencing and annotation.</title>
        <authorList>
            <consortium name="The Broad Institute Genomics Platform"/>
            <consortium name="The Broad Institute Genome Sequencing Center for Infectious Disease"/>
            <person name="Wu L."/>
            <person name="Ma J."/>
        </authorList>
    </citation>
    <scope>NUCLEOTIDE SEQUENCE [LARGE SCALE GENOMIC DNA]</scope>
    <source>
        <strain evidence="7 8">JCM 15089</strain>
    </source>
</reference>
<dbReference type="EMBL" id="BAAADD010000003">
    <property type="protein sequence ID" value="GAA0565580.1"/>
    <property type="molecule type" value="Genomic_DNA"/>
</dbReference>
<name>A0ABN1EH26_9PROT</name>
<evidence type="ECO:0008006" key="9">
    <source>
        <dbReference type="Google" id="ProtNLM"/>
    </source>
</evidence>
<dbReference type="PANTHER" id="PTHR33529:SF6">
    <property type="entry name" value="YJGP_YJGQ FAMILY PERMEASE"/>
    <property type="match status" value="1"/>
</dbReference>